<dbReference type="InterPro" id="IPR022346">
    <property type="entry name" value="T2SS_GspH"/>
</dbReference>
<keyword evidence="6" id="KW-0997">Cell inner membrane</keyword>
<dbReference type="NCBIfam" id="TIGR02532">
    <property type="entry name" value="IV_pilin_GFxxxE"/>
    <property type="match status" value="1"/>
</dbReference>
<keyword evidence="8" id="KW-0574">Periplasm</keyword>
<evidence type="ECO:0000256" key="7">
    <source>
        <dbReference type="ARBA" id="ARBA00022692"/>
    </source>
</evidence>
<comment type="caution">
    <text evidence="14">The sequence shown here is derived from an EMBL/GenBank/DDBJ whole genome shotgun (WGS) entry which is preliminary data.</text>
</comment>
<keyword evidence="4" id="KW-1003">Cell membrane</keyword>
<organism evidence="14 15">
    <name type="scientific">Meiothermus hypogaeus NBRC 106114</name>
    <dbReference type="NCBI Taxonomy" id="1227553"/>
    <lineage>
        <taxon>Bacteria</taxon>
        <taxon>Thermotogati</taxon>
        <taxon>Deinococcota</taxon>
        <taxon>Deinococci</taxon>
        <taxon>Thermales</taxon>
        <taxon>Thermaceae</taxon>
        <taxon>Meiothermus</taxon>
    </lineage>
</organism>
<reference evidence="14 15" key="1">
    <citation type="submission" date="2019-07" db="EMBL/GenBank/DDBJ databases">
        <title>Whole genome shotgun sequence of Meiothermus hypogaeus NBRC 106114.</title>
        <authorList>
            <person name="Hosoyama A."/>
            <person name="Uohara A."/>
            <person name="Ohji S."/>
            <person name="Ichikawa N."/>
        </authorList>
    </citation>
    <scope>NUCLEOTIDE SEQUENCE [LARGE SCALE GENOMIC DNA]</scope>
    <source>
        <strain evidence="14 15">NBRC 106114</strain>
    </source>
</reference>
<evidence type="ECO:0000256" key="8">
    <source>
        <dbReference type="ARBA" id="ARBA00022764"/>
    </source>
</evidence>
<gene>
    <name evidence="14" type="ORF">MHY01S_22260</name>
</gene>
<evidence type="ECO:0000256" key="6">
    <source>
        <dbReference type="ARBA" id="ARBA00022519"/>
    </source>
</evidence>
<evidence type="ECO:0000256" key="10">
    <source>
        <dbReference type="ARBA" id="ARBA00023136"/>
    </source>
</evidence>
<dbReference type="InterPro" id="IPR045584">
    <property type="entry name" value="Pilin-like"/>
</dbReference>
<dbReference type="OrthoDB" id="26110at2"/>
<dbReference type="GO" id="GO:0042597">
    <property type="term" value="C:periplasmic space"/>
    <property type="evidence" value="ECO:0007669"/>
    <property type="project" value="UniProtKB-SubCell"/>
</dbReference>
<evidence type="ECO:0000256" key="4">
    <source>
        <dbReference type="ARBA" id="ARBA00022475"/>
    </source>
</evidence>
<evidence type="ECO:0000259" key="13">
    <source>
        <dbReference type="Pfam" id="PF12019"/>
    </source>
</evidence>
<evidence type="ECO:0000256" key="9">
    <source>
        <dbReference type="ARBA" id="ARBA00022989"/>
    </source>
</evidence>
<sequence>MRWVGGLTLVEIILVLAILGILLTIGLGYFNPDRIAVSQASEVLSAQVTRARLEAIRNNTLGGISFNTVGNGSLQVWVLDRNNPNLANPVVLQTITLGQGDFPRVRCQSATLTASTSSTTNCPNAGTYRFTFDARGVPQEQERLSIVLSNFAGSFQRTVCINQQGRSQVVSGTCP</sequence>
<proteinExistence type="predicted"/>
<accession>A0A511R372</accession>
<evidence type="ECO:0000256" key="12">
    <source>
        <dbReference type="SAM" id="Phobius"/>
    </source>
</evidence>
<comment type="subcellular location">
    <subcellularLocation>
        <location evidence="2">Cell inner membrane</location>
        <topology evidence="2">Single-pass membrane protein</topology>
    </subcellularLocation>
    <subcellularLocation>
        <location evidence="1">Cell outer membrane</location>
        <topology evidence="1">Single-pass membrane protein</topology>
    </subcellularLocation>
    <subcellularLocation>
        <location evidence="3">Periplasm</location>
    </subcellularLocation>
</comment>
<dbReference type="Pfam" id="PF12019">
    <property type="entry name" value="GspH"/>
    <property type="match status" value="1"/>
</dbReference>
<dbReference type="RefSeq" id="WP_119341276.1">
    <property type="nucleotide sequence ID" value="NZ_BJXL01000075.1"/>
</dbReference>
<keyword evidence="11" id="KW-0998">Cell outer membrane</keyword>
<dbReference type="GO" id="GO:0009279">
    <property type="term" value="C:cell outer membrane"/>
    <property type="evidence" value="ECO:0007669"/>
    <property type="project" value="UniProtKB-SubCell"/>
</dbReference>
<evidence type="ECO:0000256" key="5">
    <source>
        <dbReference type="ARBA" id="ARBA00022481"/>
    </source>
</evidence>
<keyword evidence="9 12" id="KW-1133">Transmembrane helix</keyword>
<name>A0A511R372_9DEIN</name>
<protein>
    <submittedName>
        <fullName evidence="14">Prepilin</fullName>
    </submittedName>
</protein>
<dbReference type="AlphaFoldDB" id="A0A511R372"/>
<evidence type="ECO:0000313" key="14">
    <source>
        <dbReference type="EMBL" id="GEM84060.1"/>
    </source>
</evidence>
<dbReference type="SUPFAM" id="SSF54523">
    <property type="entry name" value="Pili subunits"/>
    <property type="match status" value="1"/>
</dbReference>
<dbReference type="Gene3D" id="3.55.40.10">
    <property type="entry name" value="minor pseudopilin epsh domain"/>
    <property type="match status" value="1"/>
</dbReference>
<evidence type="ECO:0000256" key="1">
    <source>
        <dbReference type="ARBA" id="ARBA00004203"/>
    </source>
</evidence>
<evidence type="ECO:0000256" key="11">
    <source>
        <dbReference type="ARBA" id="ARBA00023237"/>
    </source>
</evidence>
<keyword evidence="7 12" id="KW-0812">Transmembrane</keyword>
<feature type="transmembrane region" description="Helical" evidence="12">
    <location>
        <begin position="12"/>
        <end position="30"/>
    </location>
</feature>
<dbReference type="Proteomes" id="UP000321197">
    <property type="component" value="Unassembled WGS sequence"/>
</dbReference>
<feature type="domain" description="General secretion pathway GspH" evidence="13">
    <location>
        <begin position="42"/>
        <end position="165"/>
    </location>
</feature>
<keyword evidence="5" id="KW-0488">Methylation</keyword>
<dbReference type="InterPro" id="IPR012902">
    <property type="entry name" value="N_methyl_site"/>
</dbReference>
<evidence type="ECO:0000313" key="15">
    <source>
        <dbReference type="Proteomes" id="UP000321197"/>
    </source>
</evidence>
<dbReference type="PROSITE" id="PS00409">
    <property type="entry name" value="PROKAR_NTER_METHYL"/>
    <property type="match status" value="1"/>
</dbReference>
<evidence type="ECO:0000256" key="2">
    <source>
        <dbReference type="ARBA" id="ARBA00004377"/>
    </source>
</evidence>
<dbReference type="EMBL" id="BJXL01000075">
    <property type="protein sequence ID" value="GEM84060.1"/>
    <property type="molecule type" value="Genomic_DNA"/>
</dbReference>
<keyword evidence="10 12" id="KW-0472">Membrane</keyword>
<evidence type="ECO:0000256" key="3">
    <source>
        <dbReference type="ARBA" id="ARBA00004418"/>
    </source>
</evidence>